<evidence type="ECO:0000313" key="3">
    <source>
        <dbReference type="Proteomes" id="UP000608955"/>
    </source>
</evidence>
<dbReference type="EMBL" id="BMVF01000014">
    <property type="protein sequence ID" value="GHD93386.1"/>
    <property type="molecule type" value="Genomic_DNA"/>
</dbReference>
<sequence length="106" mass="11285">MLHDDRHVADQHRGVVGTDRHGAVPLQLVEPLVQGAARGDGDPVGAGRFPVREEERDLHVGVLVTGVQQARRLVARHRLRAGAGPGDASLGDRPHTLTDVFHGSAS</sequence>
<organism evidence="2 3">
    <name type="scientific">Streptomyces naganishii JCM 4654</name>
    <dbReference type="NCBI Taxonomy" id="1306179"/>
    <lineage>
        <taxon>Bacteria</taxon>
        <taxon>Bacillati</taxon>
        <taxon>Actinomycetota</taxon>
        <taxon>Actinomycetes</taxon>
        <taxon>Kitasatosporales</taxon>
        <taxon>Streptomycetaceae</taxon>
        <taxon>Streptomyces</taxon>
    </lineage>
</organism>
<accession>A0A918Y858</accession>
<reference evidence="2" key="2">
    <citation type="submission" date="2020-09" db="EMBL/GenBank/DDBJ databases">
        <authorList>
            <person name="Sun Q."/>
            <person name="Ohkuma M."/>
        </authorList>
    </citation>
    <scope>NUCLEOTIDE SEQUENCE</scope>
    <source>
        <strain evidence="2">JCM 4654</strain>
    </source>
</reference>
<feature type="region of interest" description="Disordered" evidence="1">
    <location>
        <begin position="1"/>
        <end position="21"/>
    </location>
</feature>
<keyword evidence="3" id="KW-1185">Reference proteome</keyword>
<evidence type="ECO:0000256" key="1">
    <source>
        <dbReference type="SAM" id="MobiDB-lite"/>
    </source>
</evidence>
<dbReference type="AlphaFoldDB" id="A0A918Y858"/>
<comment type="caution">
    <text evidence="2">The sequence shown here is derived from an EMBL/GenBank/DDBJ whole genome shotgun (WGS) entry which is preliminary data.</text>
</comment>
<feature type="region of interest" description="Disordered" evidence="1">
    <location>
        <begin position="82"/>
        <end position="106"/>
    </location>
</feature>
<name>A0A918Y858_9ACTN</name>
<gene>
    <name evidence="2" type="ORF">GCM10010508_49850</name>
</gene>
<protein>
    <submittedName>
        <fullName evidence="2">Uncharacterized protein</fullName>
    </submittedName>
</protein>
<proteinExistence type="predicted"/>
<reference evidence="2" key="1">
    <citation type="journal article" date="2014" name="Int. J. Syst. Evol. Microbiol.">
        <title>Complete genome sequence of Corynebacterium casei LMG S-19264T (=DSM 44701T), isolated from a smear-ripened cheese.</title>
        <authorList>
            <consortium name="US DOE Joint Genome Institute (JGI-PGF)"/>
            <person name="Walter F."/>
            <person name="Albersmeier A."/>
            <person name="Kalinowski J."/>
            <person name="Ruckert C."/>
        </authorList>
    </citation>
    <scope>NUCLEOTIDE SEQUENCE</scope>
    <source>
        <strain evidence="2">JCM 4654</strain>
    </source>
</reference>
<evidence type="ECO:0000313" key="2">
    <source>
        <dbReference type="EMBL" id="GHD93386.1"/>
    </source>
</evidence>
<dbReference type="Proteomes" id="UP000608955">
    <property type="component" value="Unassembled WGS sequence"/>
</dbReference>